<evidence type="ECO:0008006" key="3">
    <source>
        <dbReference type="Google" id="ProtNLM"/>
    </source>
</evidence>
<dbReference type="GO" id="GO:0002215">
    <property type="term" value="P:defense response to nematode"/>
    <property type="evidence" value="ECO:0007669"/>
    <property type="project" value="EnsemblPlants"/>
</dbReference>
<dbReference type="GO" id="GO:0010113">
    <property type="term" value="P:negative regulation of systemic acquired resistance"/>
    <property type="evidence" value="ECO:0007669"/>
    <property type="project" value="EnsemblPlants"/>
</dbReference>
<sequence length="475" mass="53831">MEKRETINNCGNVKGRMNRGCIEANTLAIIDSAEIHKDSQDAKDDRMDFLEAVRIASIVPENGTPPTKKMVEAVFQILRAGKSLELIMSSYELLNEIEKRFPRIYVSESSGNGSPELVVIEEAWLPFMVSLDVMSSEKETNRRKLRGLFDPNGFHELITGLAEMAYKTNSQRLDTKFLGNMLLFQYLVNVLEGDFLARISMYKESMNWNFLRECLINMLLASKRVNYRVLMKECLHTICGLYQDYAGIRNEPDSSDEHSSENHNTDVAIALLEVQRTTCMAMQKLIIMIMEIDMSKQQANMLGLTTRSDGLRIPLIEIILDELTYYRKILPRFLQIFNDPKWKLEIIVQYLLKYTAKPVRTRRSNGPSEDSTFLGVLKSFSDSSSVRSIIKKLNVEVIQLLLAHAFLAYMSLTSQQQLPGMPGCNEAVIDSLSLVEISKNVAAAFNSLREADKKIQISSLGKEALFTATMIISTS</sequence>
<dbReference type="InterPro" id="IPR034561">
    <property type="entry name" value="SNI1"/>
</dbReference>
<dbReference type="AlphaFoldDB" id="A0A0D2T1M5"/>
<dbReference type="GO" id="GO:0030915">
    <property type="term" value="C:Smc5-Smc6 complex"/>
    <property type="evidence" value="ECO:0007669"/>
    <property type="project" value="EnsemblPlants"/>
</dbReference>
<evidence type="ECO:0000313" key="1">
    <source>
        <dbReference type="EMBL" id="KJB69558.1"/>
    </source>
</evidence>
<dbReference type="eggNOG" id="ENOG502RBSJ">
    <property type="taxonomic scope" value="Eukaryota"/>
</dbReference>
<gene>
    <name evidence="1" type="ORF">B456_011G031600</name>
</gene>
<name>A0A0D2T1M5_GOSRA</name>
<dbReference type="GO" id="GO:0000976">
    <property type="term" value="F:transcription cis-regulatory region binding"/>
    <property type="evidence" value="ECO:0007669"/>
    <property type="project" value="EnsemblPlants"/>
</dbReference>
<evidence type="ECO:0000313" key="2">
    <source>
        <dbReference type="Proteomes" id="UP000032304"/>
    </source>
</evidence>
<proteinExistence type="predicted"/>
<dbReference type="OMA" id="XAAFLEA"/>
<protein>
    <recommendedName>
        <fullName evidence="3">Negative regulator of systemic acquired resistance SNI1</fullName>
    </recommendedName>
</protein>
<dbReference type="PANTHER" id="PTHR37243">
    <property type="entry name" value="NEGATIVE REGULATOR OF SYSTEMIC ACQUIRED RESISTANCE SNI1"/>
    <property type="match status" value="1"/>
</dbReference>
<dbReference type="GO" id="GO:0016444">
    <property type="term" value="P:somatic cell DNA recombination"/>
    <property type="evidence" value="ECO:0007669"/>
    <property type="project" value="EnsemblPlants"/>
</dbReference>
<dbReference type="EMBL" id="CM001750">
    <property type="protein sequence ID" value="KJB69558.1"/>
    <property type="molecule type" value="Genomic_DNA"/>
</dbReference>
<dbReference type="GO" id="GO:0005634">
    <property type="term" value="C:nucleus"/>
    <property type="evidence" value="ECO:0007669"/>
    <property type="project" value="EnsemblPlants"/>
</dbReference>
<dbReference type="GO" id="GO:0045892">
    <property type="term" value="P:negative regulation of DNA-templated transcription"/>
    <property type="evidence" value="ECO:0007669"/>
    <property type="project" value="EnsemblPlants"/>
</dbReference>
<dbReference type="STRING" id="29730.A0A0D2T1M5"/>
<accession>A0A0D2T1M5</accession>
<dbReference type="Gramene" id="KJB69558">
    <property type="protein sequence ID" value="KJB69558"/>
    <property type="gene ID" value="B456_011G031600"/>
</dbReference>
<dbReference type="Proteomes" id="UP000032304">
    <property type="component" value="Chromosome 11"/>
</dbReference>
<organism evidence="1 2">
    <name type="scientific">Gossypium raimondii</name>
    <name type="common">Peruvian cotton</name>
    <name type="synonym">Gossypium klotzschianum subsp. raimondii</name>
    <dbReference type="NCBI Taxonomy" id="29730"/>
    <lineage>
        <taxon>Eukaryota</taxon>
        <taxon>Viridiplantae</taxon>
        <taxon>Streptophyta</taxon>
        <taxon>Embryophyta</taxon>
        <taxon>Tracheophyta</taxon>
        <taxon>Spermatophyta</taxon>
        <taxon>Magnoliopsida</taxon>
        <taxon>eudicotyledons</taxon>
        <taxon>Gunneridae</taxon>
        <taxon>Pentapetalae</taxon>
        <taxon>rosids</taxon>
        <taxon>malvids</taxon>
        <taxon>Malvales</taxon>
        <taxon>Malvaceae</taxon>
        <taxon>Malvoideae</taxon>
        <taxon>Gossypium</taxon>
    </lineage>
</organism>
<dbReference type="KEGG" id="gra:105776372"/>
<dbReference type="GO" id="GO:0006338">
    <property type="term" value="P:chromatin remodeling"/>
    <property type="evidence" value="ECO:0007669"/>
    <property type="project" value="EnsemblPlants"/>
</dbReference>
<dbReference type="PANTHER" id="PTHR37243:SF2">
    <property type="entry name" value="NEGATIVE REGULATOR OF SYSTEMIC ACQUIRED RESISTANCE SNI1"/>
    <property type="match status" value="1"/>
</dbReference>
<reference evidence="1 2" key="1">
    <citation type="journal article" date="2012" name="Nature">
        <title>Repeated polyploidization of Gossypium genomes and the evolution of spinnable cotton fibres.</title>
        <authorList>
            <person name="Paterson A.H."/>
            <person name="Wendel J.F."/>
            <person name="Gundlach H."/>
            <person name="Guo H."/>
            <person name="Jenkins J."/>
            <person name="Jin D."/>
            <person name="Llewellyn D."/>
            <person name="Showmaker K.C."/>
            <person name="Shu S."/>
            <person name="Udall J."/>
            <person name="Yoo M.J."/>
            <person name="Byers R."/>
            <person name="Chen W."/>
            <person name="Doron-Faigenboim A."/>
            <person name="Duke M.V."/>
            <person name="Gong L."/>
            <person name="Grimwood J."/>
            <person name="Grover C."/>
            <person name="Grupp K."/>
            <person name="Hu G."/>
            <person name="Lee T.H."/>
            <person name="Li J."/>
            <person name="Lin L."/>
            <person name="Liu T."/>
            <person name="Marler B.S."/>
            <person name="Page J.T."/>
            <person name="Roberts A.W."/>
            <person name="Romanel E."/>
            <person name="Sanders W.S."/>
            <person name="Szadkowski E."/>
            <person name="Tan X."/>
            <person name="Tang H."/>
            <person name="Xu C."/>
            <person name="Wang J."/>
            <person name="Wang Z."/>
            <person name="Zhang D."/>
            <person name="Zhang L."/>
            <person name="Ashrafi H."/>
            <person name="Bedon F."/>
            <person name="Bowers J.E."/>
            <person name="Brubaker C.L."/>
            <person name="Chee P.W."/>
            <person name="Das S."/>
            <person name="Gingle A.R."/>
            <person name="Haigler C.H."/>
            <person name="Harker D."/>
            <person name="Hoffmann L.V."/>
            <person name="Hovav R."/>
            <person name="Jones D.C."/>
            <person name="Lemke C."/>
            <person name="Mansoor S."/>
            <person name="ur Rahman M."/>
            <person name="Rainville L.N."/>
            <person name="Rambani A."/>
            <person name="Reddy U.K."/>
            <person name="Rong J.K."/>
            <person name="Saranga Y."/>
            <person name="Scheffler B.E."/>
            <person name="Scheffler J.A."/>
            <person name="Stelly D.M."/>
            <person name="Triplett B.A."/>
            <person name="Van Deynze A."/>
            <person name="Vaslin M.F."/>
            <person name="Waghmare V.N."/>
            <person name="Walford S.A."/>
            <person name="Wright R.J."/>
            <person name="Zaki E.A."/>
            <person name="Zhang T."/>
            <person name="Dennis E.S."/>
            <person name="Mayer K.F."/>
            <person name="Peterson D.G."/>
            <person name="Rokhsar D.S."/>
            <person name="Wang X."/>
            <person name="Schmutz J."/>
        </authorList>
    </citation>
    <scope>NUCLEOTIDE SEQUENCE [LARGE SCALE GENOMIC DNA]</scope>
</reference>
<dbReference type="OrthoDB" id="1885692at2759"/>
<keyword evidence="2" id="KW-1185">Reference proteome</keyword>
<dbReference type="GO" id="GO:0006974">
    <property type="term" value="P:DNA damage response"/>
    <property type="evidence" value="ECO:0007669"/>
    <property type="project" value="EnsemblPlants"/>
</dbReference>